<keyword evidence="4" id="KW-1185">Reference proteome</keyword>
<evidence type="ECO:0000313" key="4">
    <source>
        <dbReference type="Proteomes" id="UP001356095"/>
    </source>
</evidence>
<organism evidence="3 4">
    <name type="scientific">Nocardiopsis codii</name>
    <dbReference type="NCBI Taxonomy" id="3065942"/>
    <lineage>
        <taxon>Bacteria</taxon>
        <taxon>Bacillati</taxon>
        <taxon>Actinomycetota</taxon>
        <taxon>Actinomycetes</taxon>
        <taxon>Streptosporangiales</taxon>
        <taxon>Nocardiopsidaceae</taxon>
        <taxon>Nocardiopsis</taxon>
    </lineage>
</organism>
<evidence type="ECO:0000259" key="2">
    <source>
        <dbReference type="Pfam" id="PF04892"/>
    </source>
</evidence>
<protein>
    <submittedName>
        <fullName evidence="3">VanZ family protein</fullName>
    </submittedName>
</protein>
<accession>A0ABU7KB85</accession>
<feature type="transmembrane region" description="Helical" evidence="1">
    <location>
        <begin position="7"/>
        <end position="30"/>
    </location>
</feature>
<keyword evidence="1" id="KW-0812">Transmembrane</keyword>
<sequence>MWRVLFYVTPVTISVAILLLFVFALIIASMARHSTESPPRHMWKFLAAATAAYMLVLAMPPSGEIQFSTSRLVHWNPLHFMDELAAQGEIEESFGQYLTDGGTAHYSIEELSEQERADIQQATPTDFFAYGDPDQEITVVDSDGNPVAENQGRYVISELSVGIEAAGKPIQYQSMILEEKALNALLFVPLGILSYFSFSSWWARASFGPAVSVAIEAIQWTTGMGNVADTADVLANSSGHVVGVGLAAAASGLFALRSPDLRGQPESFS</sequence>
<feature type="domain" description="VanZ-like" evidence="2">
    <location>
        <begin position="172"/>
        <end position="248"/>
    </location>
</feature>
<evidence type="ECO:0000313" key="3">
    <source>
        <dbReference type="EMBL" id="MEE2039504.1"/>
    </source>
</evidence>
<dbReference type="RefSeq" id="WP_330093276.1">
    <property type="nucleotide sequence ID" value="NZ_JAUZMY010000020.1"/>
</dbReference>
<gene>
    <name evidence="3" type="ORF">Q8791_19980</name>
</gene>
<evidence type="ECO:0000256" key="1">
    <source>
        <dbReference type="SAM" id="Phobius"/>
    </source>
</evidence>
<keyword evidence="1" id="KW-1133">Transmembrane helix</keyword>
<dbReference type="InterPro" id="IPR006976">
    <property type="entry name" value="VanZ-like"/>
</dbReference>
<feature type="transmembrane region" description="Helical" evidence="1">
    <location>
        <begin position="237"/>
        <end position="256"/>
    </location>
</feature>
<name>A0ABU7KB85_9ACTN</name>
<feature type="transmembrane region" description="Helical" evidence="1">
    <location>
        <begin position="42"/>
        <end position="61"/>
    </location>
</feature>
<comment type="caution">
    <text evidence="3">The sequence shown here is derived from an EMBL/GenBank/DDBJ whole genome shotgun (WGS) entry which is preliminary data.</text>
</comment>
<reference evidence="3 4" key="1">
    <citation type="submission" date="2023-08" db="EMBL/GenBank/DDBJ databases">
        <authorList>
            <person name="Girao M."/>
            <person name="Carvalho M.F."/>
        </authorList>
    </citation>
    <scope>NUCLEOTIDE SEQUENCE [LARGE SCALE GENOMIC DNA]</scope>
    <source>
        <strain evidence="3 4">CT-R113</strain>
    </source>
</reference>
<proteinExistence type="predicted"/>
<dbReference type="Proteomes" id="UP001356095">
    <property type="component" value="Unassembled WGS sequence"/>
</dbReference>
<keyword evidence="1" id="KW-0472">Membrane</keyword>
<feature type="transmembrane region" description="Helical" evidence="1">
    <location>
        <begin position="181"/>
        <end position="203"/>
    </location>
</feature>
<dbReference type="Pfam" id="PF04892">
    <property type="entry name" value="VanZ"/>
    <property type="match status" value="1"/>
</dbReference>
<dbReference type="EMBL" id="JAUZMY010000020">
    <property type="protein sequence ID" value="MEE2039504.1"/>
    <property type="molecule type" value="Genomic_DNA"/>
</dbReference>